<evidence type="ECO:0000313" key="3">
    <source>
        <dbReference type="EMBL" id="KAG5635359.1"/>
    </source>
</evidence>
<protein>
    <recommendedName>
        <fullName evidence="2">Phytase-like domain-containing protein</fullName>
    </recommendedName>
</protein>
<name>A0A9P7FQX3_9AGAR</name>
<proteinExistence type="predicted"/>
<dbReference type="InterPro" id="IPR027372">
    <property type="entry name" value="Phytase-like_dom"/>
</dbReference>
<feature type="signal peptide" evidence="1">
    <location>
        <begin position="1"/>
        <end position="20"/>
    </location>
</feature>
<dbReference type="PANTHER" id="PTHR37957:SF1">
    <property type="entry name" value="PHYTASE-LIKE DOMAIN-CONTAINING PROTEIN"/>
    <property type="match status" value="1"/>
</dbReference>
<feature type="domain" description="Phytase-like" evidence="2">
    <location>
        <begin position="89"/>
        <end position="399"/>
    </location>
</feature>
<dbReference type="OrthoDB" id="425936at2759"/>
<sequence length="505" mass="54677">MLRPLASSFYFLVLVHCVRASPASKRQAPPGRVVALASLNGQNYVNKGLVGFGLIPSDFRESTGDTIGGFGSAIDIKYGSLKASGGKFQGTFIVVPDRGYNVIEPVDYQSRIHEIDFTLTPYYGSAKLNFTAAQKTLSVTYKKTILSYERLTKKTSGLTPLAVREKQIGYPLVAFSDPEMPIASSDSPRLTIDAEGVVSNPDGRQESLCSYWLSDEYGPYIFRFTSGGDLIQTIQPPNAFLPRDANGALNFTSEAVPKTGRTGNQGFEGLTLDRKNQVLYAMLQSATIQDGGDTKNTNRHTRLVAYDVSRVSVRPKLIGEWVVPLPQSSKGKTYACSEIRYVSPGVFLALARDGDGRGGGDNKSGYKQADLFTINGATDIHGTKYDDPANPVSPGGVLDPAITPATYVPFVDYLNSSELARFGLHNGSPNDQTLIDAKWESFALASVNEPEFPDDYFLFTVADNDFISTNGVSLGVPYDAGLDVDNQFLVFRVTLPGASKVQIGV</sequence>
<reference evidence="3" key="1">
    <citation type="submission" date="2021-02" db="EMBL/GenBank/DDBJ databases">
        <authorList>
            <person name="Nieuwenhuis M."/>
            <person name="Van De Peppel L.J.J."/>
        </authorList>
    </citation>
    <scope>NUCLEOTIDE SEQUENCE</scope>
    <source>
        <strain evidence="3">D49</strain>
    </source>
</reference>
<accession>A0A9P7FQX3</accession>
<evidence type="ECO:0000259" key="2">
    <source>
        <dbReference type="Pfam" id="PF13449"/>
    </source>
</evidence>
<keyword evidence="4" id="KW-1185">Reference proteome</keyword>
<comment type="caution">
    <text evidence="3">The sequence shown here is derived from an EMBL/GenBank/DDBJ whole genome shotgun (WGS) entry which is preliminary data.</text>
</comment>
<dbReference type="EMBL" id="JABCKI010006112">
    <property type="protein sequence ID" value="KAG5635359.1"/>
    <property type="molecule type" value="Genomic_DNA"/>
</dbReference>
<evidence type="ECO:0000313" key="4">
    <source>
        <dbReference type="Proteomes" id="UP000717328"/>
    </source>
</evidence>
<gene>
    <name evidence="3" type="ORF">H0H81_011548</name>
</gene>
<dbReference type="AlphaFoldDB" id="A0A9P7FQX3"/>
<evidence type="ECO:0000256" key="1">
    <source>
        <dbReference type="SAM" id="SignalP"/>
    </source>
</evidence>
<organism evidence="3 4">
    <name type="scientific">Sphagnurus paluster</name>
    <dbReference type="NCBI Taxonomy" id="117069"/>
    <lineage>
        <taxon>Eukaryota</taxon>
        <taxon>Fungi</taxon>
        <taxon>Dikarya</taxon>
        <taxon>Basidiomycota</taxon>
        <taxon>Agaricomycotina</taxon>
        <taxon>Agaricomycetes</taxon>
        <taxon>Agaricomycetidae</taxon>
        <taxon>Agaricales</taxon>
        <taxon>Tricholomatineae</taxon>
        <taxon>Lyophyllaceae</taxon>
        <taxon>Sphagnurus</taxon>
    </lineage>
</organism>
<dbReference type="Proteomes" id="UP000717328">
    <property type="component" value="Unassembled WGS sequence"/>
</dbReference>
<reference evidence="3" key="2">
    <citation type="submission" date="2021-10" db="EMBL/GenBank/DDBJ databases">
        <title>Phylogenomics reveals ancestral predisposition of the termite-cultivated fungus Termitomyces towards a domesticated lifestyle.</title>
        <authorList>
            <person name="Auxier B."/>
            <person name="Grum-Grzhimaylo A."/>
            <person name="Cardenas M.E."/>
            <person name="Lodge J.D."/>
            <person name="Laessoe T."/>
            <person name="Pedersen O."/>
            <person name="Smith M.E."/>
            <person name="Kuyper T.W."/>
            <person name="Franco-Molano E.A."/>
            <person name="Baroni T.J."/>
            <person name="Aanen D.K."/>
        </authorList>
    </citation>
    <scope>NUCLEOTIDE SEQUENCE</scope>
    <source>
        <strain evidence="3">D49</strain>
    </source>
</reference>
<dbReference type="PANTHER" id="PTHR37957">
    <property type="entry name" value="BLR7070 PROTEIN"/>
    <property type="match status" value="1"/>
</dbReference>
<dbReference type="Pfam" id="PF13449">
    <property type="entry name" value="Phytase-like"/>
    <property type="match status" value="1"/>
</dbReference>
<keyword evidence="1" id="KW-0732">Signal</keyword>
<feature type="chain" id="PRO_5040275607" description="Phytase-like domain-containing protein" evidence="1">
    <location>
        <begin position="21"/>
        <end position="505"/>
    </location>
</feature>